<keyword evidence="6 9" id="KW-0418">Kinase</keyword>
<gene>
    <name evidence="9 11" type="primary">gmk</name>
    <name evidence="11" type="ORF">GCM10023337_20430</name>
</gene>
<dbReference type="PANTHER" id="PTHR23117">
    <property type="entry name" value="GUANYLATE KINASE-RELATED"/>
    <property type="match status" value="1"/>
</dbReference>
<dbReference type="RefSeq" id="WP_260648666.1">
    <property type="nucleotide sequence ID" value="NZ_BAABKD010000011.1"/>
</dbReference>
<proteinExistence type="inferred from homology"/>
<evidence type="ECO:0000256" key="6">
    <source>
        <dbReference type="ARBA" id="ARBA00022777"/>
    </source>
</evidence>
<comment type="similarity">
    <text evidence="1 9">Belongs to the guanylate kinase family.</text>
</comment>
<evidence type="ECO:0000256" key="5">
    <source>
        <dbReference type="ARBA" id="ARBA00022741"/>
    </source>
</evidence>
<comment type="function">
    <text evidence="9">Essential for recycling GMP and indirectly, cGMP.</text>
</comment>
<accession>A0ABP9MB22</accession>
<evidence type="ECO:0000256" key="1">
    <source>
        <dbReference type="ARBA" id="ARBA00005790"/>
    </source>
</evidence>
<comment type="subcellular location">
    <subcellularLocation>
        <location evidence="9">Cytoplasm</location>
    </subcellularLocation>
</comment>
<sequence length="216" mass="23659">MPATFHGNVFLVAAPSGAGKSSLVNALLAQEPNIELSISCTTRPMRPGETNGQHYHFVSLEQYQQLRDSNNLLEHAEVHGNFYGTPAQPVEQALATGKDVLLEIDWQGARQVRERFPKAIGIFILPPSIQALEERLRKRGQDDDSVIARRLLAAGGEMAHVGEFQYAIINDDFDVALAQLQAIIQASRLRTAQQAARYADLFDQLGISASVAANLL</sequence>
<dbReference type="PROSITE" id="PS00856">
    <property type="entry name" value="GUANYLATE_KINASE_1"/>
    <property type="match status" value="1"/>
</dbReference>
<protein>
    <recommendedName>
        <fullName evidence="3 9">Guanylate kinase</fullName>
        <ecNumber evidence="2 9">2.7.4.8</ecNumber>
    </recommendedName>
    <alternativeName>
        <fullName evidence="8 9">GMP kinase</fullName>
    </alternativeName>
</protein>
<keyword evidence="4 9" id="KW-0808">Transferase</keyword>
<feature type="binding site" evidence="9">
    <location>
        <begin position="14"/>
        <end position="21"/>
    </location>
    <ligand>
        <name>ATP</name>
        <dbReference type="ChEBI" id="CHEBI:30616"/>
    </ligand>
</feature>
<keyword evidence="5 9" id="KW-0547">Nucleotide-binding</keyword>
<keyword evidence="7 9" id="KW-0067">ATP-binding</keyword>
<dbReference type="InterPro" id="IPR020590">
    <property type="entry name" value="Guanylate_kinase_CS"/>
</dbReference>
<evidence type="ECO:0000256" key="3">
    <source>
        <dbReference type="ARBA" id="ARBA00016296"/>
    </source>
</evidence>
<comment type="catalytic activity">
    <reaction evidence="9">
        <text>GMP + ATP = GDP + ADP</text>
        <dbReference type="Rhea" id="RHEA:20780"/>
        <dbReference type="ChEBI" id="CHEBI:30616"/>
        <dbReference type="ChEBI" id="CHEBI:58115"/>
        <dbReference type="ChEBI" id="CHEBI:58189"/>
        <dbReference type="ChEBI" id="CHEBI:456216"/>
        <dbReference type="EC" id="2.7.4.8"/>
    </reaction>
</comment>
<dbReference type="GO" id="GO:0016301">
    <property type="term" value="F:kinase activity"/>
    <property type="evidence" value="ECO:0007669"/>
    <property type="project" value="UniProtKB-KW"/>
</dbReference>
<name>A0ABP9MB22_9BURK</name>
<dbReference type="Gene3D" id="3.30.63.10">
    <property type="entry name" value="Guanylate Kinase phosphate binding domain"/>
    <property type="match status" value="1"/>
</dbReference>
<dbReference type="SMART" id="SM00072">
    <property type="entry name" value="GuKc"/>
    <property type="match status" value="1"/>
</dbReference>
<dbReference type="InterPro" id="IPR008145">
    <property type="entry name" value="GK/Ca_channel_bsu"/>
</dbReference>
<dbReference type="NCBIfam" id="TIGR03263">
    <property type="entry name" value="guanyl_kin"/>
    <property type="match status" value="1"/>
</dbReference>
<evidence type="ECO:0000259" key="10">
    <source>
        <dbReference type="PROSITE" id="PS50052"/>
    </source>
</evidence>
<dbReference type="HAMAP" id="MF_00328">
    <property type="entry name" value="Guanylate_kinase"/>
    <property type="match status" value="1"/>
</dbReference>
<dbReference type="EMBL" id="BAABKD010000011">
    <property type="protein sequence ID" value="GAA5092720.1"/>
    <property type="molecule type" value="Genomic_DNA"/>
</dbReference>
<reference evidence="12" key="1">
    <citation type="journal article" date="2019" name="Int. J. Syst. Evol. Microbiol.">
        <title>The Global Catalogue of Microorganisms (GCM) 10K type strain sequencing project: providing services to taxonomists for standard genome sequencing and annotation.</title>
        <authorList>
            <consortium name="The Broad Institute Genomics Platform"/>
            <consortium name="The Broad Institute Genome Sequencing Center for Infectious Disease"/>
            <person name="Wu L."/>
            <person name="Ma J."/>
        </authorList>
    </citation>
    <scope>NUCLEOTIDE SEQUENCE [LARGE SCALE GENOMIC DNA]</scope>
    <source>
        <strain evidence="12">JCM 18423</strain>
    </source>
</reference>
<evidence type="ECO:0000256" key="9">
    <source>
        <dbReference type="HAMAP-Rule" id="MF_00328"/>
    </source>
</evidence>
<dbReference type="PANTHER" id="PTHR23117:SF13">
    <property type="entry name" value="GUANYLATE KINASE"/>
    <property type="match status" value="1"/>
</dbReference>
<dbReference type="Proteomes" id="UP001500227">
    <property type="component" value="Unassembled WGS sequence"/>
</dbReference>
<dbReference type="Gene3D" id="3.40.50.300">
    <property type="entry name" value="P-loop containing nucleotide triphosphate hydrolases"/>
    <property type="match status" value="1"/>
</dbReference>
<organism evidence="11 12">
    <name type="scientific">Paenalcaligenes hermetiae</name>
    <dbReference type="NCBI Taxonomy" id="1157987"/>
    <lineage>
        <taxon>Bacteria</taxon>
        <taxon>Pseudomonadati</taxon>
        <taxon>Pseudomonadota</taxon>
        <taxon>Betaproteobacteria</taxon>
        <taxon>Burkholderiales</taxon>
        <taxon>Alcaligenaceae</taxon>
        <taxon>Paenalcaligenes</taxon>
    </lineage>
</organism>
<keyword evidence="12" id="KW-1185">Reference proteome</keyword>
<dbReference type="Pfam" id="PF00625">
    <property type="entry name" value="Guanylate_kin"/>
    <property type="match status" value="1"/>
</dbReference>
<evidence type="ECO:0000313" key="11">
    <source>
        <dbReference type="EMBL" id="GAA5092720.1"/>
    </source>
</evidence>
<dbReference type="CDD" id="cd00071">
    <property type="entry name" value="GMPK"/>
    <property type="match status" value="1"/>
</dbReference>
<evidence type="ECO:0000256" key="2">
    <source>
        <dbReference type="ARBA" id="ARBA00012961"/>
    </source>
</evidence>
<dbReference type="InterPro" id="IPR017665">
    <property type="entry name" value="Guanylate_kinase"/>
</dbReference>
<evidence type="ECO:0000256" key="8">
    <source>
        <dbReference type="ARBA" id="ARBA00030128"/>
    </source>
</evidence>
<dbReference type="PROSITE" id="PS50052">
    <property type="entry name" value="GUANYLATE_KINASE_2"/>
    <property type="match status" value="1"/>
</dbReference>
<comment type="caution">
    <text evidence="11">The sequence shown here is derived from an EMBL/GenBank/DDBJ whole genome shotgun (WGS) entry which is preliminary data.</text>
</comment>
<dbReference type="SUPFAM" id="SSF52540">
    <property type="entry name" value="P-loop containing nucleoside triphosphate hydrolases"/>
    <property type="match status" value="1"/>
</dbReference>
<evidence type="ECO:0000256" key="4">
    <source>
        <dbReference type="ARBA" id="ARBA00022679"/>
    </source>
</evidence>
<feature type="domain" description="Guanylate kinase-like" evidence="10">
    <location>
        <begin position="7"/>
        <end position="185"/>
    </location>
</feature>
<dbReference type="InterPro" id="IPR008144">
    <property type="entry name" value="Guanylate_kin-like_dom"/>
</dbReference>
<keyword evidence="9" id="KW-0963">Cytoplasm</keyword>
<evidence type="ECO:0000313" key="12">
    <source>
        <dbReference type="Proteomes" id="UP001500227"/>
    </source>
</evidence>
<evidence type="ECO:0000256" key="7">
    <source>
        <dbReference type="ARBA" id="ARBA00022840"/>
    </source>
</evidence>
<dbReference type="InterPro" id="IPR027417">
    <property type="entry name" value="P-loop_NTPase"/>
</dbReference>
<dbReference type="EC" id="2.7.4.8" evidence="2 9"/>